<keyword evidence="2" id="KW-0677">Repeat</keyword>
<dbReference type="CDD" id="cd00051">
    <property type="entry name" value="EFh"/>
    <property type="match status" value="1"/>
</dbReference>
<evidence type="ECO:0000256" key="1">
    <source>
        <dbReference type="ARBA" id="ARBA00022723"/>
    </source>
</evidence>
<feature type="compositionally biased region" description="Polar residues" evidence="4">
    <location>
        <begin position="65"/>
        <end position="82"/>
    </location>
</feature>
<dbReference type="InterPro" id="IPR018247">
    <property type="entry name" value="EF_Hand_1_Ca_BS"/>
</dbReference>
<dbReference type="Pfam" id="PF13499">
    <property type="entry name" value="EF-hand_7"/>
    <property type="match status" value="2"/>
</dbReference>
<keyword evidence="1" id="KW-0479">Metal-binding</keyword>
<evidence type="ECO:0000259" key="5">
    <source>
        <dbReference type="PROSITE" id="PS50222"/>
    </source>
</evidence>
<dbReference type="PROSITE" id="PS50222">
    <property type="entry name" value="EF_HAND_2"/>
    <property type="match status" value="4"/>
</dbReference>
<dbReference type="Gene3D" id="1.10.238.10">
    <property type="entry name" value="EF-hand"/>
    <property type="match status" value="2"/>
</dbReference>
<dbReference type="EMBL" id="HBGA01057084">
    <property type="protein sequence ID" value="CAD9009938.1"/>
    <property type="molecule type" value="Transcribed_RNA"/>
</dbReference>
<feature type="domain" description="EF-hand" evidence="5">
    <location>
        <begin position="298"/>
        <end position="320"/>
    </location>
</feature>
<keyword evidence="3" id="KW-0106">Calcium</keyword>
<dbReference type="InterPro" id="IPR051581">
    <property type="entry name" value="Ca-bind"/>
</dbReference>
<dbReference type="AlphaFoldDB" id="A0A6U7ZZX4"/>
<dbReference type="InterPro" id="IPR011992">
    <property type="entry name" value="EF-hand-dom_pair"/>
</dbReference>
<evidence type="ECO:0000313" key="6">
    <source>
        <dbReference type="EMBL" id="CAD9009937.1"/>
    </source>
</evidence>
<dbReference type="GO" id="GO:0005509">
    <property type="term" value="F:calcium ion binding"/>
    <property type="evidence" value="ECO:0007669"/>
    <property type="project" value="InterPro"/>
</dbReference>
<dbReference type="PANTHER" id="PTHR34524">
    <property type="entry name" value="CALCYPHOSIN"/>
    <property type="match status" value="1"/>
</dbReference>
<evidence type="ECO:0000256" key="2">
    <source>
        <dbReference type="ARBA" id="ARBA00022737"/>
    </source>
</evidence>
<dbReference type="SUPFAM" id="SSF47473">
    <property type="entry name" value="EF-hand"/>
    <property type="match status" value="1"/>
</dbReference>
<dbReference type="PROSITE" id="PS00018">
    <property type="entry name" value="EF_HAND_1"/>
    <property type="match status" value="4"/>
</dbReference>
<accession>A0A6U7ZZX4</accession>
<organism evidence="7">
    <name type="scientific">Eutreptiella gymnastica</name>
    <dbReference type="NCBI Taxonomy" id="73025"/>
    <lineage>
        <taxon>Eukaryota</taxon>
        <taxon>Discoba</taxon>
        <taxon>Euglenozoa</taxon>
        <taxon>Euglenida</taxon>
        <taxon>Spirocuta</taxon>
        <taxon>Euglenophyceae</taxon>
        <taxon>Eutreptiales</taxon>
        <taxon>Eutreptiaceae</taxon>
        <taxon>Eutreptiella</taxon>
    </lineage>
</organism>
<evidence type="ECO:0000256" key="4">
    <source>
        <dbReference type="SAM" id="MobiDB-lite"/>
    </source>
</evidence>
<gene>
    <name evidence="6" type="ORF">EGYM00392_LOCUS21032</name>
    <name evidence="7" type="ORF">EGYM00392_LOCUS21033</name>
</gene>
<feature type="region of interest" description="Disordered" evidence="4">
    <location>
        <begin position="61"/>
        <end position="82"/>
    </location>
</feature>
<sequence length="399" mass="45901">MSKTQYSVGVLVGNWFEGKHDPNYAPHNARTYSDQEYQWQSEYRKSIASDMSDSMRRMDMRTPTPDLSSDTPYTSETVDQFGDPTNKSFTLRKFVGGKRAPPEDKPYEQRVADYKENWTVNSLRTRERMQSESRRALKSHKGQVHAQLRLFGIPTVDNMRSKIWKRGGKAGFRGVTRVLRLFDENGNNKLDRYELENALQTYGIAFQKEEMDQIMDYFDVDGSGQITITEMVRGLRGSMTEERKALVRKAYALLDQNGDGTVTEKDIRSLYDVSQHPDALSRSKTHDQVRQEYLGGWDLNGDGVVSAEEFMDYYEDVSTGIDSDEYFELMMRNAWHMSGGEGVCANTSCRRVLVLHSDGRNTVEEIKDDLGITADQIDRMEDNLRKQGIKDIKKIQLYN</sequence>
<reference evidence="7" key="1">
    <citation type="submission" date="2021-01" db="EMBL/GenBank/DDBJ databases">
        <authorList>
            <person name="Corre E."/>
            <person name="Pelletier E."/>
            <person name="Niang G."/>
            <person name="Scheremetjew M."/>
            <person name="Finn R."/>
            <person name="Kale V."/>
            <person name="Holt S."/>
            <person name="Cochrane G."/>
            <person name="Meng A."/>
            <person name="Brown T."/>
            <person name="Cohen L."/>
        </authorList>
    </citation>
    <scope>NUCLEOTIDE SEQUENCE</scope>
    <source>
        <strain evidence="7">NIES-381</strain>
    </source>
</reference>
<feature type="domain" description="EF-hand" evidence="5">
    <location>
        <begin position="242"/>
        <end position="277"/>
    </location>
</feature>
<feature type="domain" description="EF-hand" evidence="5">
    <location>
        <begin position="170"/>
        <end position="205"/>
    </location>
</feature>
<evidence type="ECO:0000256" key="3">
    <source>
        <dbReference type="ARBA" id="ARBA00022837"/>
    </source>
</evidence>
<name>A0A6U7ZZX4_9EUGL</name>
<protein>
    <recommendedName>
        <fullName evidence="5">EF-hand domain-containing protein</fullName>
    </recommendedName>
</protein>
<dbReference type="PANTHER" id="PTHR34524:SF6">
    <property type="entry name" value="CALCYPHOSINE LIKE"/>
    <property type="match status" value="1"/>
</dbReference>
<evidence type="ECO:0000313" key="7">
    <source>
        <dbReference type="EMBL" id="CAD9009938.1"/>
    </source>
</evidence>
<dbReference type="EMBL" id="HBGA01057083">
    <property type="protein sequence ID" value="CAD9009937.1"/>
    <property type="molecule type" value="Transcribed_RNA"/>
</dbReference>
<feature type="domain" description="EF-hand" evidence="5">
    <location>
        <begin position="206"/>
        <end position="241"/>
    </location>
</feature>
<dbReference type="SMART" id="SM00054">
    <property type="entry name" value="EFh"/>
    <property type="match status" value="4"/>
</dbReference>
<proteinExistence type="predicted"/>
<dbReference type="InterPro" id="IPR002048">
    <property type="entry name" value="EF_hand_dom"/>
</dbReference>